<dbReference type="EC" id="3.1.4.58" evidence="2"/>
<evidence type="ECO:0000313" key="4">
    <source>
        <dbReference type="Proteomes" id="UP001157109"/>
    </source>
</evidence>
<dbReference type="EMBL" id="BSUJ01000001">
    <property type="protein sequence ID" value="GMA19142.1"/>
    <property type="molecule type" value="Genomic_DNA"/>
</dbReference>
<dbReference type="InterPro" id="IPR004175">
    <property type="entry name" value="RNA_CPDase"/>
</dbReference>
<dbReference type="NCBIfam" id="TIGR02258">
    <property type="entry name" value="2_5_ligase"/>
    <property type="match status" value="1"/>
</dbReference>
<gene>
    <name evidence="3" type="ORF">GCM10025862_11630</name>
</gene>
<keyword evidence="4" id="KW-1185">Reference proteome</keyword>
<reference evidence="4" key="1">
    <citation type="journal article" date="2019" name="Int. J. Syst. Evol. Microbiol.">
        <title>The Global Catalogue of Microorganisms (GCM) 10K type strain sequencing project: providing services to taxonomists for standard genome sequencing and annotation.</title>
        <authorList>
            <consortium name="The Broad Institute Genomics Platform"/>
            <consortium name="The Broad Institute Genome Sequencing Center for Infectious Disease"/>
            <person name="Wu L."/>
            <person name="Ma J."/>
        </authorList>
    </citation>
    <scope>NUCLEOTIDE SEQUENCE [LARGE SCALE GENOMIC DNA]</scope>
    <source>
        <strain evidence="4">NBRC 105830</strain>
    </source>
</reference>
<comment type="caution">
    <text evidence="3">The sequence shown here is derived from an EMBL/GenBank/DDBJ whole genome shotgun (WGS) entry which is preliminary data.</text>
</comment>
<name>A0ABQ6HMC9_9MICO</name>
<feature type="short sequence motif" description="HXTX 1" evidence="2">
    <location>
        <begin position="42"/>
        <end position="45"/>
    </location>
</feature>
<dbReference type="PANTHER" id="PTHR35561">
    <property type="entry name" value="RNA 2',3'-CYCLIC PHOSPHODIESTERASE"/>
    <property type="match status" value="1"/>
</dbReference>
<dbReference type="SUPFAM" id="SSF55144">
    <property type="entry name" value="LigT-like"/>
    <property type="match status" value="1"/>
</dbReference>
<dbReference type="RefSeq" id="WP_241441996.1">
    <property type="nucleotide sequence ID" value="NZ_BSUJ01000001.1"/>
</dbReference>
<comment type="catalytic activity">
    <reaction evidence="2">
        <text>a 3'-end 2',3'-cyclophospho-ribonucleotide-RNA + H2O = a 3'-end 2'-phospho-ribonucleotide-RNA + H(+)</text>
        <dbReference type="Rhea" id="RHEA:11828"/>
        <dbReference type="Rhea" id="RHEA-COMP:10464"/>
        <dbReference type="Rhea" id="RHEA-COMP:17353"/>
        <dbReference type="ChEBI" id="CHEBI:15377"/>
        <dbReference type="ChEBI" id="CHEBI:15378"/>
        <dbReference type="ChEBI" id="CHEBI:83064"/>
        <dbReference type="ChEBI" id="CHEBI:173113"/>
        <dbReference type="EC" id="3.1.4.58"/>
    </reaction>
</comment>
<evidence type="ECO:0000256" key="2">
    <source>
        <dbReference type="HAMAP-Rule" id="MF_01940"/>
    </source>
</evidence>
<dbReference type="HAMAP" id="MF_01940">
    <property type="entry name" value="RNA_CPDase"/>
    <property type="match status" value="1"/>
</dbReference>
<dbReference type="Pfam" id="PF13563">
    <property type="entry name" value="2_5_RNA_ligase2"/>
    <property type="match status" value="1"/>
</dbReference>
<evidence type="ECO:0000256" key="1">
    <source>
        <dbReference type="ARBA" id="ARBA00022801"/>
    </source>
</evidence>
<dbReference type="Gene3D" id="3.90.1140.10">
    <property type="entry name" value="Cyclic phosphodiesterase"/>
    <property type="match status" value="1"/>
</dbReference>
<feature type="active site" description="Proton acceptor" evidence="2">
    <location>
        <position position="129"/>
    </location>
</feature>
<feature type="short sequence motif" description="HXTX 2" evidence="2">
    <location>
        <begin position="129"/>
        <end position="132"/>
    </location>
</feature>
<accession>A0ABQ6HMC9</accession>
<evidence type="ECO:0000313" key="3">
    <source>
        <dbReference type="EMBL" id="GMA19142.1"/>
    </source>
</evidence>
<dbReference type="Proteomes" id="UP001157109">
    <property type="component" value="Unassembled WGS sequence"/>
</dbReference>
<protein>
    <recommendedName>
        <fullName evidence="2">RNA 2',3'-cyclic phosphodiesterase</fullName>
        <shortName evidence="2">RNA 2',3'-CPDase</shortName>
        <ecNumber evidence="2">3.1.4.58</ecNumber>
    </recommendedName>
</protein>
<comment type="similarity">
    <text evidence="2">Belongs to the 2H phosphoesterase superfamily. ThpR family.</text>
</comment>
<organism evidence="3 4">
    <name type="scientific">Arsenicicoccus piscis</name>
    <dbReference type="NCBI Taxonomy" id="673954"/>
    <lineage>
        <taxon>Bacteria</taxon>
        <taxon>Bacillati</taxon>
        <taxon>Actinomycetota</taxon>
        <taxon>Actinomycetes</taxon>
        <taxon>Micrococcales</taxon>
        <taxon>Intrasporangiaceae</taxon>
        <taxon>Arsenicicoccus</taxon>
    </lineage>
</organism>
<sequence length="188" mass="20852">MSARLFVAITPPQEVVAHLDTFLEPRRDAAPDVRWSRPDQWHLTLAFLPSVNDRAYERLDERLDEIASQTEQFDLTLRGGGAFPDVTEARVLWIDVDDVLEDLPPLAKRVRGAANASGTAVQGGSFNPHLTVARLAPPHDAIRWVRVLDTYAGPTWTVDELHLVESHLGQGPGGRARHVVRETYPVAA</sequence>
<keyword evidence="1 2" id="KW-0378">Hydrolase</keyword>
<proteinExistence type="inferred from homology"/>
<dbReference type="PANTHER" id="PTHR35561:SF1">
    <property type="entry name" value="RNA 2',3'-CYCLIC PHOSPHODIESTERASE"/>
    <property type="match status" value="1"/>
</dbReference>
<comment type="function">
    <text evidence="2">Hydrolyzes RNA 2',3'-cyclic phosphodiester to an RNA 2'-phosphomonoester.</text>
</comment>
<dbReference type="InterPro" id="IPR009097">
    <property type="entry name" value="Cyclic_Pdiesterase"/>
</dbReference>
<feature type="active site" description="Proton donor" evidence="2">
    <location>
        <position position="42"/>
    </location>
</feature>